<keyword evidence="2" id="KW-1185">Reference proteome</keyword>
<reference evidence="1" key="1">
    <citation type="submission" date="2021-03" db="EMBL/GenBank/DDBJ databases">
        <title>Evolutionary priming and transition to the ectomycorrhizal habit in an iconic lineage of mushroom-forming fungi: is preadaptation a requirement?</title>
        <authorList>
            <consortium name="DOE Joint Genome Institute"/>
            <person name="Looney B.P."/>
            <person name="Miyauchi S."/>
            <person name="Morin E."/>
            <person name="Drula E."/>
            <person name="Courty P.E."/>
            <person name="Chicoki N."/>
            <person name="Fauchery L."/>
            <person name="Kohler A."/>
            <person name="Kuo A."/>
            <person name="LaButti K."/>
            <person name="Pangilinan J."/>
            <person name="Lipzen A."/>
            <person name="Riley R."/>
            <person name="Andreopoulos W."/>
            <person name="He G."/>
            <person name="Johnson J."/>
            <person name="Barry K.W."/>
            <person name="Grigoriev I.V."/>
            <person name="Nagy L."/>
            <person name="Hibbett D."/>
            <person name="Henrissat B."/>
            <person name="Matheny P.B."/>
            <person name="Labbe J."/>
            <person name="Martin A.F."/>
        </authorList>
    </citation>
    <scope>NUCLEOTIDE SEQUENCE</scope>
    <source>
        <strain evidence="1">BPL698</strain>
    </source>
</reference>
<organism evidence="1 2">
    <name type="scientific">Russula earlei</name>
    <dbReference type="NCBI Taxonomy" id="71964"/>
    <lineage>
        <taxon>Eukaryota</taxon>
        <taxon>Fungi</taxon>
        <taxon>Dikarya</taxon>
        <taxon>Basidiomycota</taxon>
        <taxon>Agaricomycotina</taxon>
        <taxon>Agaricomycetes</taxon>
        <taxon>Russulales</taxon>
        <taxon>Russulaceae</taxon>
        <taxon>Russula</taxon>
    </lineage>
</organism>
<evidence type="ECO:0000313" key="1">
    <source>
        <dbReference type="EMBL" id="KAI9451709.1"/>
    </source>
</evidence>
<protein>
    <submittedName>
        <fullName evidence="1">Uncharacterized protein</fullName>
    </submittedName>
</protein>
<gene>
    <name evidence="1" type="ORF">F5148DRAFT_1289968</name>
</gene>
<accession>A0ACC0TY00</accession>
<dbReference type="EMBL" id="JAGFNK010000363">
    <property type="protein sequence ID" value="KAI9451709.1"/>
    <property type="molecule type" value="Genomic_DNA"/>
</dbReference>
<proteinExistence type="predicted"/>
<name>A0ACC0TY00_9AGAM</name>
<sequence length="368" mass="41469">MLQAIAQTDTISWRKNHQTVLGIHFLYGSVFVHTKKVEDTRGANPRGFSLEYSKQLTDETTYQRWGLYARNGWKLTYFDYNSAILGKSVSGSYFIEPIFKMGNSWELRAQASVGLSYLTNPFDSIKNPGNHSYSLPVNAYLQLAVGATVHVGKHLSVYAQATYNHNSNGGFQMPNSGVNYPEASIGFLYHTVSNKLPGYKKRRDGDNTPKNKRLPEVWVGIYGSPKEGFTREGTDSMYKRALLGGITVEVSKQVSNINTLLIGAEVYYDGGIKLTKGFINDPSSGIFAGILAGNEFLFNRIGFSQQLGFYLYKNTDYYVAHYQGYPFSSFYQRYGLRYTINSHWKAGINMLAHADVADFIDARVLYRF</sequence>
<comment type="caution">
    <text evidence="1">The sequence shown here is derived from an EMBL/GenBank/DDBJ whole genome shotgun (WGS) entry which is preliminary data.</text>
</comment>
<evidence type="ECO:0000313" key="2">
    <source>
        <dbReference type="Proteomes" id="UP001207468"/>
    </source>
</evidence>
<dbReference type="Proteomes" id="UP001207468">
    <property type="component" value="Unassembled WGS sequence"/>
</dbReference>